<comment type="subcellular location">
    <subcellularLocation>
        <location evidence="2">Endomembrane system</location>
        <topology evidence="2">Peripheral membrane protein</topology>
    </subcellularLocation>
</comment>
<dbReference type="SUPFAM" id="SSF51344">
    <property type="entry name" value="Epsilon subunit of F1F0-ATP synthase N-terminal domain"/>
    <property type="match status" value="1"/>
</dbReference>
<reference evidence="9" key="1">
    <citation type="submission" date="2021-09" db="EMBL/GenBank/DDBJ databases">
        <title>Genome of Aequorivita sp. strain F64183.</title>
        <authorList>
            <person name="Wang Y."/>
        </authorList>
    </citation>
    <scope>NUCLEOTIDE SEQUENCE</scope>
    <source>
        <strain evidence="9">F64183</strain>
    </source>
</reference>
<evidence type="ECO:0000256" key="4">
    <source>
        <dbReference type="ARBA" id="ARBA00022448"/>
    </source>
</evidence>
<keyword evidence="5" id="KW-0406">Ion transport</keyword>
<comment type="similarity">
    <text evidence="3">Belongs to the ATPase epsilon chain family.</text>
</comment>
<dbReference type="GO" id="GO:0045259">
    <property type="term" value="C:proton-transporting ATP synthase complex"/>
    <property type="evidence" value="ECO:0007669"/>
    <property type="project" value="UniProtKB-KW"/>
</dbReference>
<dbReference type="InterPro" id="IPR036771">
    <property type="entry name" value="ATPsynth_dsu/esu_N"/>
</dbReference>
<keyword evidence="10" id="KW-1185">Reference proteome</keyword>
<comment type="function">
    <text evidence="1">Produces ATP from ADP in the presence of a proton gradient across the membrane.</text>
</comment>
<dbReference type="GO" id="GO:0012505">
    <property type="term" value="C:endomembrane system"/>
    <property type="evidence" value="ECO:0007669"/>
    <property type="project" value="UniProtKB-SubCell"/>
</dbReference>
<evidence type="ECO:0000259" key="8">
    <source>
        <dbReference type="Pfam" id="PF02823"/>
    </source>
</evidence>
<gene>
    <name evidence="9" type="ORF">K8344_02205</name>
</gene>
<sequence>MYLEIVTPEASLVAGEVESVTVPGVEGEFQMLNNHAAIVSVLQKGKVKFRGNPTFAEGFQKNFTQEDGQWILHISGGTVECNNNKVMVLAD</sequence>
<protein>
    <submittedName>
        <fullName evidence="9">F0F1 ATP synthase subunit epsilon</fullName>
    </submittedName>
</protein>
<evidence type="ECO:0000256" key="2">
    <source>
        <dbReference type="ARBA" id="ARBA00004184"/>
    </source>
</evidence>
<feature type="domain" description="ATP synthase F1 complex delta/epsilon subunit N-terminal" evidence="8">
    <location>
        <begin position="1"/>
        <end position="91"/>
    </location>
</feature>
<keyword evidence="7" id="KW-0139">CF(1)</keyword>
<dbReference type="InterPro" id="IPR020546">
    <property type="entry name" value="ATP_synth_F1_dsu/esu_N"/>
</dbReference>
<evidence type="ECO:0000256" key="6">
    <source>
        <dbReference type="ARBA" id="ARBA00023136"/>
    </source>
</evidence>
<keyword evidence="4" id="KW-0813">Transport</keyword>
<dbReference type="GO" id="GO:0046933">
    <property type="term" value="F:proton-transporting ATP synthase activity, rotational mechanism"/>
    <property type="evidence" value="ECO:0007669"/>
    <property type="project" value="InterPro"/>
</dbReference>
<accession>A0A9X1R089</accession>
<dbReference type="RefSeq" id="WP_237606658.1">
    <property type="nucleotide sequence ID" value="NZ_JAIRBB010000001.1"/>
</dbReference>
<keyword evidence="6" id="KW-0472">Membrane</keyword>
<comment type="caution">
    <text evidence="9">The sequence shown here is derived from an EMBL/GenBank/DDBJ whole genome shotgun (WGS) entry which is preliminary data.</text>
</comment>
<proteinExistence type="inferred from homology"/>
<evidence type="ECO:0000256" key="1">
    <source>
        <dbReference type="ARBA" id="ARBA00003543"/>
    </source>
</evidence>
<evidence type="ECO:0000256" key="3">
    <source>
        <dbReference type="ARBA" id="ARBA00005712"/>
    </source>
</evidence>
<evidence type="ECO:0000313" key="9">
    <source>
        <dbReference type="EMBL" id="MCG2429919.1"/>
    </source>
</evidence>
<dbReference type="Proteomes" id="UP001139462">
    <property type="component" value="Unassembled WGS sequence"/>
</dbReference>
<dbReference type="InterPro" id="IPR001469">
    <property type="entry name" value="ATP_synth_F1_dsu/esu"/>
</dbReference>
<organism evidence="9 10">
    <name type="scientific">Aequorivita xiaoshiensis</name>
    <dbReference type="NCBI Taxonomy" id="2874476"/>
    <lineage>
        <taxon>Bacteria</taxon>
        <taxon>Pseudomonadati</taxon>
        <taxon>Bacteroidota</taxon>
        <taxon>Flavobacteriia</taxon>
        <taxon>Flavobacteriales</taxon>
        <taxon>Flavobacteriaceae</taxon>
        <taxon>Aequorivita</taxon>
    </lineage>
</organism>
<keyword evidence="7" id="KW-0066">ATP synthesis</keyword>
<dbReference type="EMBL" id="JAIRBB010000001">
    <property type="protein sequence ID" value="MCG2429919.1"/>
    <property type="molecule type" value="Genomic_DNA"/>
</dbReference>
<dbReference type="Gene3D" id="2.60.15.10">
    <property type="entry name" value="F0F1 ATP synthase delta/epsilon subunit, N-terminal"/>
    <property type="match status" value="1"/>
</dbReference>
<evidence type="ECO:0000256" key="5">
    <source>
        <dbReference type="ARBA" id="ARBA00023065"/>
    </source>
</evidence>
<dbReference type="CDD" id="cd12152">
    <property type="entry name" value="F1-ATPase_delta"/>
    <property type="match status" value="1"/>
</dbReference>
<evidence type="ECO:0000313" key="10">
    <source>
        <dbReference type="Proteomes" id="UP001139462"/>
    </source>
</evidence>
<dbReference type="AlphaFoldDB" id="A0A9X1R089"/>
<evidence type="ECO:0000256" key="7">
    <source>
        <dbReference type="ARBA" id="ARBA00023196"/>
    </source>
</evidence>
<dbReference type="Pfam" id="PF02823">
    <property type="entry name" value="ATP-synt_DE_N"/>
    <property type="match status" value="1"/>
</dbReference>
<name>A0A9X1R089_9FLAO</name>